<dbReference type="EMBL" id="CP010312">
    <property type="protein sequence ID" value="AJF08219.1"/>
    <property type="molecule type" value="Genomic_DNA"/>
</dbReference>
<dbReference type="HOGENOM" id="CLU_2395530_0_0_7"/>
<evidence type="ECO:0000313" key="2">
    <source>
        <dbReference type="Proteomes" id="UP000035036"/>
    </source>
</evidence>
<keyword evidence="2" id="KW-1185">Reference proteome</keyword>
<sequence>MGLDERMKAAGMMPVSEMLEKDPLGKFAAHAGVTDLESFEQWIQQRRAEFLRMQAQMTLDGEEKDEMFEWVVAHNAVLAEVIANFRQATGRTP</sequence>
<dbReference type="RefSeq" id="WP_040202858.1">
    <property type="nucleotide sequence ID" value="NZ_CP010312.1"/>
</dbReference>
<geneLocation type="plasmid" evidence="1 2">
    <name>pGSUB1</name>
</geneLocation>
<name>A0A0B5FU87_9BACT</name>
<accession>A0A0B5FU87</accession>
<dbReference type="AlphaFoldDB" id="A0A0B5FU87"/>
<dbReference type="KEGG" id="gsb:GSUB_17170"/>
<keyword evidence="1" id="KW-0614">Plasmid</keyword>
<gene>
    <name evidence="1" type="ORF">GSUB_17170</name>
</gene>
<dbReference type="Proteomes" id="UP000035036">
    <property type="component" value="Plasmid pGSUB1"/>
</dbReference>
<organism evidence="1 2">
    <name type="scientific">Geoalkalibacter subterraneus</name>
    <dbReference type="NCBI Taxonomy" id="483547"/>
    <lineage>
        <taxon>Bacteria</taxon>
        <taxon>Pseudomonadati</taxon>
        <taxon>Thermodesulfobacteriota</taxon>
        <taxon>Desulfuromonadia</taxon>
        <taxon>Desulfuromonadales</taxon>
        <taxon>Geoalkalibacteraceae</taxon>
        <taxon>Geoalkalibacter</taxon>
    </lineage>
</organism>
<protein>
    <submittedName>
        <fullName evidence="1">Uncharacterized protein</fullName>
    </submittedName>
</protein>
<reference evidence="1 2" key="1">
    <citation type="journal article" date="2015" name="Genome Announc.">
        <title>Genomes of Geoalkalibacter ferrihydriticus Z-0531T and Geoalkalibacter subterraneus Red1T, Two Haloalkaliphilic Metal-Reducing Deltaproteobacteria.</title>
        <authorList>
            <person name="Badalamenti J.P."/>
            <person name="Krajmalnik-Brown R."/>
            <person name="Torres C.I."/>
            <person name="Bond D.R."/>
        </authorList>
    </citation>
    <scope>NUCLEOTIDE SEQUENCE [LARGE SCALE GENOMIC DNA]</scope>
    <source>
        <strain evidence="1 2">Red1</strain>
        <plasmid evidence="2">Plasmid pGSUB1</plasmid>
    </source>
</reference>
<dbReference type="OrthoDB" id="9157451at2"/>
<proteinExistence type="predicted"/>
<evidence type="ECO:0000313" key="1">
    <source>
        <dbReference type="EMBL" id="AJF08219.1"/>
    </source>
</evidence>